<evidence type="ECO:0000259" key="2">
    <source>
        <dbReference type="Pfam" id="PF13649"/>
    </source>
</evidence>
<gene>
    <name evidence="3" type="ORF">RT717_17810</name>
</gene>
<dbReference type="EC" id="2.1.-.-" evidence="3"/>
<dbReference type="Pfam" id="PF13649">
    <property type="entry name" value="Methyltransf_25"/>
    <property type="match status" value="1"/>
</dbReference>
<name>A0ABZ0IIR9_9BACT</name>
<dbReference type="CDD" id="cd02440">
    <property type="entry name" value="AdoMet_MTases"/>
    <property type="match status" value="1"/>
</dbReference>
<dbReference type="Gene3D" id="3.40.50.150">
    <property type="entry name" value="Vaccinia Virus protein VP39"/>
    <property type="match status" value="1"/>
</dbReference>
<organism evidence="3 4">
    <name type="scientific">Imperialibacter roseus</name>
    <dbReference type="NCBI Taxonomy" id="1324217"/>
    <lineage>
        <taxon>Bacteria</taxon>
        <taxon>Pseudomonadati</taxon>
        <taxon>Bacteroidota</taxon>
        <taxon>Cytophagia</taxon>
        <taxon>Cytophagales</taxon>
        <taxon>Flammeovirgaceae</taxon>
        <taxon>Imperialibacter</taxon>
    </lineage>
</organism>
<dbReference type="EMBL" id="CP136051">
    <property type="protein sequence ID" value="WOK04939.1"/>
    <property type="molecule type" value="Genomic_DNA"/>
</dbReference>
<keyword evidence="1 3" id="KW-0808">Transferase</keyword>
<dbReference type="SUPFAM" id="SSF53335">
    <property type="entry name" value="S-adenosyl-L-methionine-dependent methyltransferases"/>
    <property type="match status" value="1"/>
</dbReference>
<evidence type="ECO:0000313" key="3">
    <source>
        <dbReference type="EMBL" id="WOK04939.1"/>
    </source>
</evidence>
<dbReference type="RefSeq" id="WP_317487736.1">
    <property type="nucleotide sequence ID" value="NZ_CP136051.1"/>
</dbReference>
<feature type="domain" description="Methyltransferase" evidence="2">
    <location>
        <begin position="33"/>
        <end position="125"/>
    </location>
</feature>
<dbReference type="InterPro" id="IPR041698">
    <property type="entry name" value="Methyltransf_25"/>
</dbReference>
<dbReference type="GO" id="GO:0032259">
    <property type="term" value="P:methylation"/>
    <property type="evidence" value="ECO:0007669"/>
    <property type="project" value="UniProtKB-KW"/>
</dbReference>
<dbReference type="GO" id="GO:0008168">
    <property type="term" value="F:methyltransferase activity"/>
    <property type="evidence" value="ECO:0007669"/>
    <property type="project" value="UniProtKB-KW"/>
</dbReference>
<dbReference type="PANTHER" id="PTHR43861:SF3">
    <property type="entry name" value="PUTATIVE (AFU_ORTHOLOGUE AFUA_2G14390)-RELATED"/>
    <property type="match status" value="1"/>
</dbReference>
<evidence type="ECO:0000256" key="1">
    <source>
        <dbReference type="ARBA" id="ARBA00022679"/>
    </source>
</evidence>
<dbReference type="PANTHER" id="PTHR43861">
    <property type="entry name" value="TRANS-ACONITATE 2-METHYLTRANSFERASE-RELATED"/>
    <property type="match status" value="1"/>
</dbReference>
<protein>
    <submittedName>
        <fullName evidence="3">Class I SAM-dependent methyltransferase</fullName>
        <ecNumber evidence="3">2.1.-.-</ecNumber>
    </submittedName>
</protein>
<keyword evidence="4" id="KW-1185">Reference proteome</keyword>
<accession>A0ABZ0IIR9</accession>
<evidence type="ECO:0000313" key="4">
    <source>
        <dbReference type="Proteomes" id="UP001302349"/>
    </source>
</evidence>
<proteinExistence type="predicted"/>
<sequence length="196" mass="21646">MWNERYAKTEFAYGKEPNDFLKQQIAEKGSGKVLCLAEGQGRNAVYLAGLGYEVTATDLSSVGLERTMELAKEKGVAVATLQVDLGEYQIGSEAWDGIVCIFGHFPPSVRTHVLSQLHGGLKPSGFLLMEVYSTDQFGYGTGGPKEISMLYTLNELETMLGSSWDLEVLHQTEREINEGEYHNGKSSVIQVFGRKK</sequence>
<keyword evidence="3" id="KW-0489">Methyltransferase</keyword>
<reference evidence="3 4" key="1">
    <citation type="journal article" date="2023" name="Microbiol. Resour. Announc.">
        <title>Complete Genome Sequence of Imperialibacter roseus strain P4T.</title>
        <authorList>
            <person name="Tizabi D.R."/>
            <person name="Bachvaroff T."/>
            <person name="Hill R.T."/>
        </authorList>
    </citation>
    <scope>NUCLEOTIDE SEQUENCE [LARGE SCALE GENOMIC DNA]</scope>
    <source>
        <strain evidence="3 4">P4T</strain>
    </source>
</reference>
<dbReference type="InterPro" id="IPR029063">
    <property type="entry name" value="SAM-dependent_MTases_sf"/>
</dbReference>
<dbReference type="Proteomes" id="UP001302349">
    <property type="component" value="Chromosome"/>
</dbReference>